<feature type="transmembrane region" description="Helical" evidence="1">
    <location>
        <begin position="56"/>
        <end position="78"/>
    </location>
</feature>
<dbReference type="EMBL" id="JUIW01000003">
    <property type="protein sequence ID" value="RYJ44477.1"/>
    <property type="molecule type" value="Genomic_DNA"/>
</dbReference>
<proteinExistence type="predicted"/>
<dbReference type="Proteomes" id="UP000289775">
    <property type="component" value="Unassembled WGS sequence"/>
</dbReference>
<keyword evidence="1" id="KW-1133">Transmembrane helix</keyword>
<name>A0A444WF76_9FLAO</name>
<evidence type="ECO:0000313" key="2">
    <source>
        <dbReference type="EMBL" id="RYJ44477.1"/>
    </source>
</evidence>
<feature type="transmembrane region" description="Helical" evidence="1">
    <location>
        <begin position="90"/>
        <end position="107"/>
    </location>
</feature>
<keyword evidence="3" id="KW-1185">Reference proteome</keyword>
<gene>
    <name evidence="2" type="ORF">NU09_1087</name>
</gene>
<sequence length="153" mass="17798">MKKLILKLVIPLTILTFVFLNKWWVVDIIDGPRVIIHGFPFIFVSPGLHTSLSFEFYILPLIADLIIYFAACFTLVAIINKLRKINLSTIQIYVIRIIVLTSLLIYVPDLLFMDNEIYRLTRKFDIEVKQSRFGFGITSYSGPKHVYEETEKP</sequence>
<organism evidence="2 3">
    <name type="scientific">Flavobacterium beibuense</name>
    <dbReference type="NCBI Taxonomy" id="657326"/>
    <lineage>
        <taxon>Bacteria</taxon>
        <taxon>Pseudomonadati</taxon>
        <taxon>Bacteroidota</taxon>
        <taxon>Flavobacteriia</taxon>
        <taxon>Flavobacteriales</taxon>
        <taxon>Flavobacteriaceae</taxon>
        <taxon>Flavobacterium</taxon>
    </lineage>
</organism>
<reference evidence="2 3" key="1">
    <citation type="submission" date="2014-12" db="EMBL/GenBank/DDBJ databases">
        <title>Genome sequence of Flavobacterium beibuense RSKm HC5.</title>
        <authorList>
            <person name="Kim J.F."/>
            <person name="Song J.Y."/>
            <person name="Kwak M.-J."/>
            <person name="Lee S.-W."/>
        </authorList>
    </citation>
    <scope>NUCLEOTIDE SEQUENCE [LARGE SCALE GENOMIC DNA]</scope>
    <source>
        <strain evidence="2 3">RSKm HC5</strain>
    </source>
</reference>
<dbReference type="RefSeq" id="WP_129750236.1">
    <property type="nucleotide sequence ID" value="NZ_JUIW01000003.1"/>
</dbReference>
<accession>A0A444WF76</accession>
<keyword evidence="1" id="KW-0812">Transmembrane</keyword>
<evidence type="ECO:0000256" key="1">
    <source>
        <dbReference type="SAM" id="Phobius"/>
    </source>
</evidence>
<evidence type="ECO:0000313" key="3">
    <source>
        <dbReference type="Proteomes" id="UP000289775"/>
    </source>
</evidence>
<feature type="transmembrane region" description="Helical" evidence="1">
    <location>
        <begin position="5"/>
        <end position="24"/>
    </location>
</feature>
<comment type="caution">
    <text evidence="2">The sequence shown here is derived from an EMBL/GenBank/DDBJ whole genome shotgun (WGS) entry which is preliminary data.</text>
</comment>
<dbReference type="OrthoDB" id="1349336at2"/>
<protein>
    <submittedName>
        <fullName evidence="2">Uncharacterized protein</fullName>
    </submittedName>
</protein>
<dbReference type="AlphaFoldDB" id="A0A444WF76"/>
<keyword evidence="1" id="KW-0472">Membrane</keyword>